<feature type="transmembrane region" description="Helical" evidence="7">
    <location>
        <begin position="303"/>
        <end position="322"/>
    </location>
</feature>
<protein>
    <submittedName>
        <fullName evidence="9">Type VII secretion integral membrane protein EccD</fullName>
    </submittedName>
</protein>
<dbReference type="Proteomes" id="UP000546642">
    <property type="component" value="Unassembled WGS sequence"/>
</dbReference>
<feature type="transmembrane region" description="Helical" evidence="7">
    <location>
        <begin position="170"/>
        <end position="190"/>
    </location>
</feature>
<keyword evidence="6 7" id="KW-0472">Membrane</keyword>
<evidence type="ECO:0000256" key="7">
    <source>
        <dbReference type="SAM" id="Phobius"/>
    </source>
</evidence>
<name>A0A7W9YKV7_9ACTN</name>
<dbReference type="AlphaFoldDB" id="A0A7W9YKV7"/>
<feature type="transmembrane region" description="Helical" evidence="7">
    <location>
        <begin position="114"/>
        <end position="135"/>
    </location>
</feature>
<dbReference type="RefSeq" id="WP_343070638.1">
    <property type="nucleotide sequence ID" value="NZ_JACHDS010000001.1"/>
</dbReference>
<feature type="transmembrane region" description="Helical" evidence="7">
    <location>
        <begin position="413"/>
        <end position="434"/>
    </location>
</feature>
<dbReference type="InterPro" id="IPR024962">
    <property type="entry name" value="YukD-like"/>
</dbReference>
<reference evidence="9 10" key="1">
    <citation type="submission" date="2020-08" db="EMBL/GenBank/DDBJ databases">
        <title>Sequencing the genomes of 1000 actinobacteria strains.</title>
        <authorList>
            <person name="Klenk H.-P."/>
        </authorList>
    </citation>
    <scope>NUCLEOTIDE SEQUENCE [LARGE SCALE GENOMIC DNA]</scope>
    <source>
        <strain evidence="9 10">DSM 46659</strain>
    </source>
</reference>
<evidence type="ECO:0000259" key="8">
    <source>
        <dbReference type="Pfam" id="PF19053"/>
    </source>
</evidence>
<dbReference type="NCBIfam" id="TIGR03920">
    <property type="entry name" value="T7SS_EccD"/>
    <property type="match status" value="1"/>
</dbReference>
<dbReference type="EMBL" id="JACHDS010000001">
    <property type="protein sequence ID" value="MBB6174042.1"/>
    <property type="molecule type" value="Genomic_DNA"/>
</dbReference>
<evidence type="ECO:0000256" key="5">
    <source>
        <dbReference type="ARBA" id="ARBA00022989"/>
    </source>
</evidence>
<dbReference type="Pfam" id="PF19053">
    <property type="entry name" value="EccD"/>
    <property type="match status" value="1"/>
</dbReference>
<proteinExistence type="inferred from homology"/>
<feature type="domain" description="EccD-like transmembrane" evidence="8">
    <location>
        <begin position="118"/>
        <end position="441"/>
    </location>
</feature>
<keyword evidence="10" id="KW-1185">Reference proteome</keyword>
<sequence>MSGYCRVTVTGPQRWADLALPGTVPVATLLPQVVRVVSPDTEGTEPAGWTLTTGDGDEIHPEASLESAGIADGDVLLLDRVSARGRPAHIDDVRGAVEDEIDDTARFWRSSTTFAFGMLLAAIGPLVVLGIMTYVRPAPGNLAIAGIGALYTLALVLFASRREMAGVGHVLFGTACAWGAATGMLAVYVVSPNAQFLVLAAFGSVGALLIAGIGWMIDELGLSYLAALAVVTVSGGVISAVGMFIDGAQGVRALAVLLVLGVGALPRMALAMGGLSGLDYEVRHSGQVDGERFEESLTASDRLLLGAVLGFAVSAVAAVPLLVFMGRGLPDVLLAALLSLLLILRSRLFDRISHVLPLRLGGVIGLGITLMGSMKPLPALGPWIPAIALAIGVAVSVLSWIRLADVPRASLRRVINGVEIVVVIALCAAVAWAVGLFDLIDSITAA</sequence>
<dbReference type="GO" id="GO:0005886">
    <property type="term" value="C:plasma membrane"/>
    <property type="evidence" value="ECO:0007669"/>
    <property type="project" value="UniProtKB-SubCell"/>
</dbReference>
<feature type="transmembrane region" description="Helical" evidence="7">
    <location>
        <begin position="356"/>
        <end position="374"/>
    </location>
</feature>
<organism evidence="9 10">
    <name type="scientific">Nocardiopsis mwathae</name>
    <dbReference type="NCBI Taxonomy" id="1472723"/>
    <lineage>
        <taxon>Bacteria</taxon>
        <taxon>Bacillati</taxon>
        <taxon>Actinomycetota</taxon>
        <taxon>Actinomycetes</taxon>
        <taxon>Streptosporangiales</taxon>
        <taxon>Nocardiopsidaceae</taxon>
        <taxon>Nocardiopsis</taxon>
    </lineage>
</organism>
<dbReference type="InterPro" id="IPR044049">
    <property type="entry name" value="EccD_transm"/>
</dbReference>
<comment type="caution">
    <text evidence="9">The sequence shown here is derived from an EMBL/GenBank/DDBJ whole genome shotgun (WGS) entry which is preliminary data.</text>
</comment>
<feature type="transmembrane region" description="Helical" evidence="7">
    <location>
        <begin position="380"/>
        <end position="401"/>
    </location>
</feature>
<feature type="transmembrane region" description="Helical" evidence="7">
    <location>
        <begin position="328"/>
        <end position="344"/>
    </location>
</feature>
<feature type="transmembrane region" description="Helical" evidence="7">
    <location>
        <begin position="196"/>
        <end position="217"/>
    </location>
</feature>
<dbReference type="Gene3D" id="3.10.20.90">
    <property type="entry name" value="Phosphatidylinositol 3-kinase Catalytic Subunit, Chain A, domain 1"/>
    <property type="match status" value="1"/>
</dbReference>
<feature type="transmembrane region" description="Helical" evidence="7">
    <location>
        <begin position="141"/>
        <end position="158"/>
    </location>
</feature>
<keyword evidence="4 7" id="KW-0812">Transmembrane</keyword>
<evidence type="ECO:0000256" key="1">
    <source>
        <dbReference type="ARBA" id="ARBA00004651"/>
    </source>
</evidence>
<feature type="transmembrane region" description="Helical" evidence="7">
    <location>
        <begin position="224"/>
        <end position="245"/>
    </location>
</feature>
<evidence type="ECO:0000313" key="9">
    <source>
        <dbReference type="EMBL" id="MBB6174042.1"/>
    </source>
</evidence>
<feature type="transmembrane region" description="Helical" evidence="7">
    <location>
        <begin position="251"/>
        <end position="270"/>
    </location>
</feature>
<evidence type="ECO:0000256" key="6">
    <source>
        <dbReference type="ARBA" id="ARBA00023136"/>
    </source>
</evidence>
<accession>A0A7W9YKV7</accession>
<dbReference type="InterPro" id="IPR006707">
    <property type="entry name" value="T7SS_EccD"/>
</dbReference>
<evidence type="ECO:0000256" key="3">
    <source>
        <dbReference type="ARBA" id="ARBA00022475"/>
    </source>
</evidence>
<gene>
    <name evidence="9" type="ORF">HNR23_004102</name>
</gene>
<evidence type="ECO:0000256" key="4">
    <source>
        <dbReference type="ARBA" id="ARBA00022692"/>
    </source>
</evidence>
<comment type="subcellular location">
    <subcellularLocation>
        <location evidence="1">Cell membrane</location>
        <topology evidence="1">Multi-pass membrane protein</topology>
    </subcellularLocation>
</comment>
<dbReference type="Pfam" id="PF08817">
    <property type="entry name" value="YukD"/>
    <property type="match status" value="1"/>
</dbReference>
<keyword evidence="3" id="KW-1003">Cell membrane</keyword>
<evidence type="ECO:0000313" key="10">
    <source>
        <dbReference type="Proteomes" id="UP000546642"/>
    </source>
</evidence>
<evidence type="ECO:0000256" key="2">
    <source>
        <dbReference type="ARBA" id="ARBA00006162"/>
    </source>
</evidence>
<comment type="similarity">
    <text evidence="2">Belongs to the EccD/Snm4 family.</text>
</comment>
<keyword evidence="5 7" id="KW-1133">Transmembrane helix</keyword>